<dbReference type="GO" id="GO:0009116">
    <property type="term" value="P:nucleoside metabolic process"/>
    <property type="evidence" value="ECO:0007669"/>
    <property type="project" value="InterPro"/>
</dbReference>
<evidence type="ECO:0000259" key="4">
    <source>
        <dbReference type="Pfam" id="PF01048"/>
    </source>
</evidence>
<dbReference type="EMBL" id="WIND01000010">
    <property type="protein sequence ID" value="MSU90503.1"/>
    <property type="molecule type" value="Genomic_DNA"/>
</dbReference>
<keyword evidence="6" id="KW-1185">Reference proteome</keyword>
<dbReference type="Gene3D" id="3.40.50.1580">
    <property type="entry name" value="Nucleoside phosphorylase domain"/>
    <property type="match status" value="1"/>
</dbReference>
<accession>A0A6L5Z1R6</accession>
<dbReference type="PANTHER" id="PTHR43691:SF11">
    <property type="entry name" value="FI09636P-RELATED"/>
    <property type="match status" value="1"/>
</dbReference>
<name>A0A6L5Z1R6_9RHOB</name>
<dbReference type="AlphaFoldDB" id="A0A6L5Z1R6"/>
<dbReference type="GO" id="GO:0004850">
    <property type="term" value="F:uridine phosphorylase activity"/>
    <property type="evidence" value="ECO:0007669"/>
    <property type="project" value="UniProtKB-EC"/>
</dbReference>
<comment type="caution">
    <text evidence="5">The sequence shown here is derived from an EMBL/GenBank/DDBJ whole genome shotgun (WGS) entry which is preliminary data.</text>
</comment>
<evidence type="ECO:0000313" key="5">
    <source>
        <dbReference type="EMBL" id="MSU90503.1"/>
    </source>
</evidence>
<dbReference type="InterPro" id="IPR035994">
    <property type="entry name" value="Nucleoside_phosphorylase_sf"/>
</dbReference>
<dbReference type="GO" id="GO:0005829">
    <property type="term" value="C:cytosol"/>
    <property type="evidence" value="ECO:0007669"/>
    <property type="project" value="TreeGrafter"/>
</dbReference>
<comment type="catalytic activity">
    <reaction evidence="3">
        <text>uridine + phosphate = alpha-D-ribose 1-phosphate + uracil</text>
        <dbReference type="Rhea" id="RHEA:24388"/>
        <dbReference type="ChEBI" id="CHEBI:16704"/>
        <dbReference type="ChEBI" id="CHEBI:17568"/>
        <dbReference type="ChEBI" id="CHEBI:43474"/>
        <dbReference type="ChEBI" id="CHEBI:57720"/>
        <dbReference type="EC" id="2.4.2.3"/>
    </reaction>
</comment>
<proteinExistence type="predicted"/>
<dbReference type="Proteomes" id="UP000474957">
    <property type="component" value="Unassembled WGS sequence"/>
</dbReference>
<dbReference type="RefSeq" id="WP_154446999.1">
    <property type="nucleotide sequence ID" value="NZ_WIND01000010.1"/>
</dbReference>
<evidence type="ECO:0000256" key="2">
    <source>
        <dbReference type="ARBA" id="ARBA00021980"/>
    </source>
</evidence>
<reference evidence="5 6" key="1">
    <citation type="submission" date="2019-10" db="EMBL/GenBank/DDBJ databases">
        <title>Cognatihalovulum marinum gen. nov. sp. nov., a new member of the family Rhodobacteraceae isolated from deep seawater of the Northwest Indian Ocean.</title>
        <authorList>
            <person name="Ruan C."/>
            <person name="Wang J."/>
            <person name="Zheng X."/>
            <person name="Song L."/>
            <person name="Zhu Y."/>
            <person name="Huang Y."/>
            <person name="Lu Z."/>
            <person name="Du W."/>
            <person name="Huang L."/>
            <person name="Dai X."/>
        </authorList>
    </citation>
    <scope>NUCLEOTIDE SEQUENCE [LARGE SCALE GENOMIC DNA]</scope>
    <source>
        <strain evidence="5 6">2CG4</strain>
    </source>
</reference>
<evidence type="ECO:0000256" key="1">
    <source>
        <dbReference type="ARBA" id="ARBA00011888"/>
    </source>
</evidence>
<evidence type="ECO:0000313" key="6">
    <source>
        <dbReference type="Proteomes" id="UP000474957"/>
    </source>
</evidence>
<evidence type="ECO:0000256" key="3">
    <source>
        <dbReference type="ARBA" id="ARBA00048447"/>
    </source>
</evidence>
<sequence length="261" mass="28649">MSVAESRHREYWLSKLEIPSENSPTALIIYGTRYLGENLSRMASNFNHVKYITGRGKFLDDLFITNISGRCVAIATAYGAPMAAELVHVFCEIGVDVVIHTGSCGSLTSDLELGTVLVVSKAWSGEGVSQYYLPKKPFFKSTLSVPILARAIKTSHLTVKTGPVFTTSACLMESDKDKNTWRSKGCLAVDMECASVFSVCHYYHVQCAALLWVSDLVNGQCAAPISPIDGEELNSLKNRLLEISIEIMLNATDNKIQISRD</sequence>
<dbReference type="PANTHER" id="PTHR43691">
    <property type="entry name" value="URIDINE PHOSPHORYLASE"/>
    <property type="match status" value="1"/>
</dbReference>
<dbReference type="EC" id="2.4.2.3" evidence="1"/>
<gene>
    <name evidence="5" type="ORF">GE300_12885</name>
</gene>
<dbReference type="SUPFAM" id="SSF53167">
    <property type="entry name" value="Purine and uridine phosphorylases"/>
    <property type="match status" value="1"/>
</dbReference>
<dbReference type="Pfam" id="PF01048">
    <property type="entry name" value="PNP_UDP_1"/>
    <property type="match status" value="1"/>
</dbReference>
<feature type="domain" description="Nucleoside phosphorylase" evidence="4">
    <location>
        <begin position="62"/>
        <end position="225"/>
    </location>
</feature>
<dbReference type="InterPro" id="IPR000845">
    <property type="entry name" value="Nucleoside_phosphorylase_d"/>
</dbReference>
<organism evidence="5 6">
    <name type="scientific">Halovulum marinum</name>
    <dbReference type="NCBI Taxonomy" id="2662447"/>
    <lineage>
        <taxon>Bacteria</taxon>
        <taxon>Pseudomonadati</taxon>
        <taxon>Pseudomonadota</taxon>
        <taxon>Alphaproteobacteria</taxon>
        <taxon>Rhodobacterales</taxon>
        <taxon>Paracoccaceae</taxon>
        <taxon>Halovulum</taxon>
    </lineage>
</organism>
<protein>
    <recommendedName>
        <fullName evidence="2">Uridine phosphorylase</fullName>
        <ecNumber evidence="1">2.4.2.3</ecNumber>
    </recommendedName>
</protein>